<name>A0ABU2ZBK4_9ACTN</name>
<proteinExistence type="predicted"/>
<protein>
    <submittedName>
        <fullName evidence="1">Uncharacterized protein</fullName>
    </submittedName>
</protein>
<sequence>MRFDQSSADRLDAAMHAQLLPDEAVKSLGSWLADPERGRRYSHGSGAHAIPYSPRGWMAVAPWPDTFADRAAVASASVSRAEVVAAVRAAQRSRSWAEAFVATQVWGYGLTGYGPYRTGRVLAQPGAEDAFAEAVSLLVDDGACAAYERLRAVDGLGPAFLTKFLYFAGQALPEVKGPRPLILDSVLAGVLRRHATKIGVVAGYAWAAPVANRVWRDSDWTSHRYHVYLQWMYAVGDQLSAASIEWPAGQPDVLELALFSGAWDPA</sequence>
<keyword evidence="2" id="KW-1185">Reference proteome</keyword>
<dbReference type="InterPro" id="IPR048868">
    <property type="entry name" value="OGG-like_put"/>
</dbReference>
<evidence type="ECO:0000313" key="2">
    <source>
        <dbReference type="Proteomes" id="UP001180737"/>
    </source>
</evidence>
<dbReference type="EMBL" id="JAVRFJ010000062">
    <property type="protein sequence ID" value="MDT0573986.1"/>
    <property type="molecule type" value="Genomic_DNA"/>
</dbReference>
<organism evidence="1 2">
    <name type="scientific">Streptomyces gottesmaniae</name>
    <dbReference type="NCBI Taxonomy" id="3075518"/>
    <lineage>
        <taxon>Bacteria</taxon>
        <taxon>Bacillati</taxon>
        <taxon>Actinomycetota</taxon>
        <taxon>Actinomycetes</taxon>
        <taxon>Kitasatosporales</taxon>
        <taxon>Streptomycetaceae</taxon>
        <taxon>Streptomyces</taxon>
    </lineage>
</organism>
<dbReference type="Pfam" id="PF21790">
    <property type="entry name" value="OGG"/>
    <property type="match status" value="1"/>
</dbReference>
<accession>A0ABU2ZBK4</accession>
<comment type="caution">
    <text evidence="1">The sequence shown here is derived from an EMBL/GenBank/DDBJ whole genome shotgun (WGS) entry which is preliminary data.</text>
</comment>
<dbReference type="RefSeq" id="WP_033530456.1">
    <property type="nucleotide sequence ID" value="NZ_JAVRFJ010000062.1"/>
</dbReference>
<gene>
    <name evidence="1" type="ORF">RM704_42180</name>
</gene>
<evidence type="ECO:0000313" key="1">
    <source>
        <dbReference type="EMBL" id="MDT0573986.1"/>
    </source>
</evidence>
<reference evidence="1" key="1">
    <citation type="submission" date="2024-05" db="EMBL/GenBank/DDBJ databases">
        <title>30 novel species of actinomycetes from the DSMZ collection.</title>
        <authorList>
            <person name="Nouioui I."/>
        </authorList>
    </citation>
    <scope>NUCLEOTIDE SEQUENCE</scope>
    <source>
        <strain evidence="1">DSM 3412</strain>
    </source>
</reference>
<dbReference type="Proteomes" id="UP001180737">
    <property type="component" value="Unassembled WGS sequence"/>
</dbReference>